<dbReference type="EMBL" id="LAVV01009245">
    <property type="protein sequence ID" value="KNZ50937.1"/>
    <property type="molecule type" value="Genomic_DNA"/>
</dbReference>
<dbReference type="VEuPathDB" id="FungiDB:VP01_4169g1"/>
<sequence length="120" mass="13588">MARMVAFMESSPAFPLIYRISPKTCHVVWISRHFGFSPLDQWRGPSPTENWYNSLVIYNACKAGVHDLYAALDQEFTLPTLVSVSAFLDGLIEVFGNKFMKDNAKCALAACKQRNLIIRE</sequence>
<dbReference type="AlphaFoldDB" id="A0A0L6URT3"/>
<keyword evidence="2" id="KW-1185">Reference proteome</keyword>
<protein>
    <submittedName>
        <fullName evidence="1">Uncharacterized protein</fullName>
    </submittedName>
</protein>
<reference evidence="1 2" key="1">
    <citation type="submission" date="2015-08" db="EMBL/GenBank/DDBJ databases">
        <title>Next Generation Sequencing and Analysis of the Genome of Puccinia sorghi L Schw, the Causal Agent of Maize Common Rust.</title>
        <authorList>
            <person name="Rochi L."/>
            <person name="Burguener G."/>
            <person name="Darino M."/>
            <person name="Turjanski A."/>
            <person name="Kreff E."/>
            <person name="Dieguez M.J."/>
            <person name="Sacco F."/>
        </authorList>
    </citation>
    <scope>NUCLEOTIDE SEQUENCE [LARGE SCALE GENOMIC DNA]</scope>
    <source>
        <strain evidence="1 2">RO10H11247</strain>
    </source>
</reference>
<organism evidence="1 2">
    <name type="scientific">Puccinia sorghi</name>
    <dbReference type="NCBI Taxonomy" id="27349"/>
    <lineage>
        <taxon>Eukaryota</taxon>
        <taxon>Fungi</taxon>
        <taxon>Dikarya</taxon>
        <taxon>Basidiomycota</taxon>
        <taxon>Pucciniomycotina</taxon>
        <taxon>Pucciniomycetes</taxon>
        <taxon>Pucciniales</taxon>
        <taxon>Pucciniaceae</taxon>
        <taxon>Puccinia</taxon>
    </lineage>
</organism>
<gene>
    <name evidence="1" type="ORF">VP01_4169g1</name>
</gene>
<proteinExistence type="predicted"/>
<dbReference type="Proteomes" id="UP000037035">
    <property type="component" value="Unassembled WGS sequence"/>
</dbReference>
<comment type="caution">
    <text evidence="1">The sequence shown here is derived from an EMBL/GenBank/DDBJ whole genome shotgun (WGS) entry which is preliminary data.</text>
</comment>
<name>A0A0L6URT3_9BASI</name>
<evidence type="ECO:0000313" key="2">
    <source>
        <dbReference type="Proteomes" id="UP000037035"/>
    </source>
</evidence>
<evidence type="ECO:0000313" key="1">
    <source>
        <dbReference type="EMBL" id="KNZ50937.1"/>
    </source>
</evidence>
<accession>A0A0L6URT3</accession>